<accession>A0ABS8I864</accession>
<reference evidence="1 2" key="1">
    <citation type="journal article" date="2021" name="Microorganisms">
        <title>Genome Evolution of Filamentous Cyanobacterium Nostoc Species: From Facultative Symbiosis to Free Living.</title>
        <authorList>
            <person name="Huo D."/>
            <person name="Li H."/>
            <person name="Cai F."/>
            <person name="Guo X."/>
            <person name="Qiao Z."/>
            <person name="Wang W."/>
            <person name="Yu G."/>
            <person name="Li R."/>
        </authorList>
    </citation>
    <scope>NUCLEOTIDE SEQUENCE [LARGE SCALE GENOMIC DNA]</scope>
    <source>
        <strain evidence="1 2">CHAB 5714</strain>
    </source>
</reference>
<dbReference type="RefSeq" id="WP_229485399.1">
    <property type="nucleotide sequence ID" value="NZ_JAIVFQ010000017.1"/>
</dbReference>
<evidence type="ECO:0000313" key="2">
    <source>
        <dbReference type="Proteomes" id="UP001199525"/>
    </source>
</evidence>
<organism evidence="1 2">
    <name type="scientific">Nostoc favosum CHAB5714</name>
    <dbReference type="NCBI Taxonomy" id="2780399"/>
    <lineage>
        <taxon>Bacteria</taxon>
        <taxon>Bacillati</taxon>
        <taxon>Cyanobacteriota</taxon>
        <taxon>Cyanophyceae</taxon>
        <taxon>Nostocales</taxon>
        <taxon>Nostocaceae</taxon>
        <taxon>Nostoc</taxon>
        <taxon>Nostoc favosum</taxon>
    </lineage>
</organism>
<dbReference type="InterPro" id="IPR008868">
    <property type="entry name" value="TniB"/>
</dbReference>
<evidence type="ECO:0000313" key="1">
    <source>
        <dbReference type="EMBL" id="MCC5600318.1"/>
    </source>
</evidence>
<sequence length="59" mass="7040">MRNIYEKLGIAVVLVGTDRLKAVIKRDEQVYNRFRACHRFGKLPGKKFQDTVQTWEIRF</sequence>
<keyword evidence="2" id="KW-1185">Reference proteome</keyword>
<gene>
    <name evidence="1" type="ORF">LC586_14070</name>
</gene>
<protein>
    <submittedName>
        <fullName evidence="1">TniB family NTP-binding protein</fullName>
    </submittedName>
</protein>
<dbReference type="EMBL" id="JAIVFQ010000017">
    <property type="protein sequence ID" value="MCC5600318.1"/>
    <property type="molecule type" value="Genomic_DNA"/>
</dbReference>
<comment type="caution">
    <text evidence="1">The sequence shown here is derived from an EMBL/GenBank/DDBJ whole genome shotgun (WGS) entry which is preliminary data.</text>
</comment>
<dbReference type="Proteomes" id="UP001199525">
    <property type="component" value="Unassembled WGS sequence"/>
</dbReference>
<dbReference type="Pfam" id="PF05621">
    <property type="entry name" value="TniB"/>
    <property type="match status" value="1"/>
</dbReference>
<proteinExistence type="predicted"/>
<name>A0ABS8I864_9NOSO</name>